<dbReference type="InterPro" id="IPR017871">
    <property type="entry name" value="ABC_transporter-like_CS"/>
</dbReference>
<keyword evidence="1" id="KW-0547">Nucleotide-binding</keyword>
<gene>
    <name evidence="4" type="ORF">J3A84_14115</name>
</gene>
<name>A0A939HF41_9CLOT</name>
<reference evidence="4" key="1">
    <citation type="submission" date="2021-03" db="EMBL/GenBank/DDBJ databases">
        <title>Proteiniclasticum marinus sp. nov., isolated from tidal flat sediment.</title>
        <authorList>
            <person name="Namirimu T."/>
            <person name="Yang J.-A."/>
            <person name="Yang S.-H."/>
            <person name="Kim Y.-J."/>
            <person name="Kwon K.K."/>
        </authorList>
    </citation>
    <scope>NUCLEOTIDE SEQUENCE</scope>
    <source>
        <strain evidence="4">SCR006</strain>
    </source>
</reference>
<evidence type="ECO:0000313" key="5">
    <source>
        <dbReference type="Proteomes" id="UP000664218"/>
    </source>
</evidence>
<sequence length="223" mass="25094">MENIIEIRNLKKGFNDLVIFDEYNLDIRRNSFTVISGASGSGKSTLLNMIGLLDREDGGTIVRFGKKGVKPFTKASEILLREKIGYLFQNFALIDHKSVRYNLEIALENVKSDQKGELISKALKEVGLEGFEEKMIYKCSGGEQQRIALARLMLKPCELILADEPTGSLDHGNKMIILEVLKRLHGEGKTILIVTHDEELMKMGNPHVRLENLHEGTAMRRGN</sequence>
<comment type="caution">
    <text evidence="4">The sequence shown here is derived from an EMBL/GenBank/DDBJ whole genome shotgun (WGS) entry which is preliminary data.</text>
</comment>
<dbReference type="GO" id="GO:0005524">
    <property type="term" value="F:ATP binding"/>
    <property type="evidence" value="ECO:0007669"/>
    <property type="project" value="UniProtKB-KW"/>
</dbReference>
<accession>A0A939HF41</accession>
<dbReference type="InterPro" id="IPR027417">
    <property type="entry name" value="P-loop_NTPase"/>
</dbReference>
<dbReference type="PROSITE" id="PS00211">
    <property type="entry name" value="ABC_TRANSPORTER_1"/>
    <property type="match status" value="1"/>
</dbReference>
<dbReference type="EMBL" id="JAFNJU010000013">
    <property type="protein sequence ID" value="MBO1266168.1"/>
    <property type="molecule type" value="Genomic_DNA"/>
</dbReference>
<feature type="domain" description="ABC transporter" evidence="3">
    <location>
        <begin position="5"/>
        <end position="222"/>
    </location>
</feature>
<dbReference type="Proteomes" id="UP000664218">
    <property type="component" value="Unassembled WGS sequence"/>
</dbReference>
<dbReference type="SUPFAM" id="SSF52540">
    <property type="entry name" value="P-loop containing nucleoside triphosphate hydrolases"/>
    <property type="match status" value="1"/>
</dbReference>
<dbReference type="InterPro" id="IPR003593">
    <property type="entry name" value="AAA+_ATPase"/>
</dbReference>
<evidence type="ECO:0000256" key="1">
    <source>
        <dbReference type="ARBA" id="ARBA00022741"/>
    </source>
</evidence>
<keyword evidence="5" id="KW-1185">Reference proteome</keyword>
<organism evidence="4 5">
    <name type="scientific">Proteiniclasticum aestuarii</name>
    <dbReference type="NCBI Taxonomy" id="2817862"/>
    <lineage>
        <taxon>Bacteria</taxon>
        <taxon>Bacillati</taxon>
        <taxon>Bacillota</taxon>
        <taxon>Clostridia</taxon>
        <taxon>Eubacteriales</taxon>
        <taxon>Clostridiaceae</taxon>
        <taxon>Proteiniclasticum</taxon>
    </lineage>
</organism>
<dbReference type="InterPro" id="IPR003439">
    <property type="entry name" value="ABC_transporter-like_ATP-bd"/>
</dbReference>
<dbReference type="SMART" id="SM00382">
    <property type="entry name" value="AAA"/>
    <property type="match status" value="1"/>
</dbReference>
<dbReference type="Gene3D" id="3.40.50.300">
    <property type="entry name" value="P-loop containing nucleotide triphosphate hydrolases"/>
    <property type="match status" value="1"/>
</dbReference>
<protein>
    <submittedName>
        <fullName evidence="4">ATP-binding cassette domain-containing protein</fullName>
    </submittedName>
</protein>
<dbReference type="Pfam" id="PF00005">
    <property type="entry name" value="ABC_tran"/>
    <property type="match status" value="1"/>
</dbReference>
<evidence type="ECO:0000256" key="2">
    <source>
        <dbReference type="ARBA" id="ARBA00022840"/>
    </source>
</evidence>
<evidence type="ECO:0000313" key="4">
    <source>
        <dbReference type="EMBL" id="MBO1266168.1"/>
    </source>
</evidence>
<dbReference type="GO" id="GO:0016887">
    <property type="term" value="F:ATP hydrolysis activity"/>
    <property type="evidence" value="ECO:0007669"/>
    <property type="project" value="InterPro"/>
</dbReference>
<dbReference type="AlphaFoldDB" id="A0A939HF41"/>
<dbReference type="PROSITE" id="PS50893">
    <property type="entry name" value="ABC_TRANSPORTER_2"/>
    <property type="match status" value="1"/>
</dbReference>
<dbReference type="RefSeq" id="WP_207600692.1">
    <property type="nucleotide sequence ID" value="NZ_JAFNJU010000013.1"/>
</dbReference>
<proteinExistence type="predicted"/>
<dbReference type="PANTHER" id="PTHR42798">
    <property type="entry name" value="LIPOPROTEIN-RELEASING SYSTEM ATP-BINDING PROTEIN LOLD"/>
    <property type="match status" value="1"/>
</dbReference>
<dbReference type="PANTHER" id="PTHR42798:SF2">
    <property type="entry name" value="ABC TRANSPORTER ATP-BINDING PROTEIN MG467-RELATED"/>
    <property type="match status" value="1"/>
</dbReference>
<keyword evidence="2 4" id="KW-0067">ATP-binding</keyword>
<evidence type="ECO:0000259" key="3">
    <source>
        <dbReference type="PROSITE" id="PS50893"/>
    </source>
</evidence>